<dbReference type="InterPro" id="IPR056924">
    <property type="entry name" value="SH3_Tf2-1"/>
</dbReference>
<dbReference type="GO" id="GO:0003676">
    <property type="term" value="F:nucleic acid binding"/>
    <property type="evidence" value="ECO:0007669"/>
    <property type="project" value="InterPro"/>
</dbReference>
<dbReference type="Pfam" id="PF17919">
    <property type="entry name" value="RT_RNaseH_2"/>
    <property type="match status" value="1"/>
</dbReference>
<dbReference type="Pfam" id="PF24626">
    <property type="entry name" value="SH3_Tf2-1"/>
    <property type="match status" value="1"/>
</dbReference>
<name>A0A5C7GTN3_9ROSI</name>
<dbReference type="InterPro" id="IPR001878">
    <property type="entry name" value="Znf_CCHC"/>
</dbReference>
<evidence type="ECO:0000259" key="3">
    <source>
        <dbReference type="PROSITE" id="PS50158"/>
    </source>
</evidence>
<dbReference type="GO" id="GO:0016787">
    <property type="term" value="F:hydrolase activity"/>
    <property type="evidence" value="ECO:0007669"/>
    <property type="project" value="UniProtKB-KW"/>
</dbReference>
<keyword evidence="1" id="KW-0862">Zinc</keyword>
<dbReference type="SUPFAM" id="SSF56672">
    <property type="entry name" value="DNA/RNA polymerases"/>
    <property type="match status" value="1"/>
</dbReference>
<evidence type="ECO:0000256" key="2">
    <source>
        <dbReference type="SAM" id="MobiDB-lite"/>
    </source>
</evidence>
<gene>
    <name evidence="4" type="ORF">EZV62_027425</name>
</gene>
<dbReference type="Pfam" id="PF08284">
    <property type="entry name" value="RVP_2"/>
    <property type="match status" value="1"/>
</dbReference>
<protein>
    <recommendedName>
        <fullName evidence="3">CCHC-type domain-containing protein</fullName>
    </recommendedName>
</protein>
<reference evidence="5" key="1">
    <citation type="journal article" date="2019" name="Gigascience">
        <title>De novo genome assembly of the endangered Acer yangbiense, a plant species with extremely small populations endemic to Yunnan Province, China.</title>
        <authorList>
            <person name="Yang J."/>
            <person name="Wariss H.M."/>
            <person name="Tao L."/>
            <person name="Zhang R."/>
            <person name="Yun Q."/>
            <person name="Hollingsworth P."/>
            <person name="Dao Z."/>
            <person name="Luo G."/>
            <person name="Guo H."/>
            <person name="Ma Y."/>
            <person name="Sun W."/>
        </authorList>
    </citation>
    <scope>NUCLEOTIDE SEQUENCE [LARGE SCALE GENOMIC DNA]</scope>
    <source>
        <strain evidence="5">cv. Malutang</strain>
    </source>
</reference>
<keyword evidence="1" id="KW-0479">Metal-binding</keyword>
<dbReference type="GO" id="GO:0008270">
    <property type="term" value="F:zinc ion binding"/>
    <property type="evidence" value="ECO:0007669"/>
    <property type="project" value="UniProtKB-KW"/>
</dbReference>
<evidence type="ECO:0000313" key="5">
    <source>
        <dbReference type="Proteomes" id="UP000323000"/>
    </source>
</evidence>
<dbReference type="OrthoDB" id="1109712at2759"/>
<proteinExistence type="predicted"/>
<evidence type="ECO:0000313" key="4">
    <source>
        <dbReference type="EMBL" id="TXG48131.1"/>
    </source>
</evidence>
<dbReference type="Proteomes" id="UP000323000">
    <property type="component" value="Chromosome 13"/>
</dbReference>
<dbReference type="AlphaFoldDB" id="A0A5C7GTN3"/>
<organism evidence="4 5">
    <name type="scientific">Acer yangbiense</name>
    <dbReference type="NCBI Taxonomy" id="1000413"/>
    <lineage>
        <taxon>Eukaryota</taxon>
        <taxon>Viridiplantae</taxon>
        <taxon>Streptophyta</taxon>
        <taxon>Embryophyta</taxon>
        <taxon>Tracheophyta</taxon>
        <taxon>Spermatophyta</taxon>
        <taxon>Magnoliopsida</taxon>
        <taxon>eudicotyledons</taxon>
        <taxon>Gunneridae</taxon>
        <taxon>Pentapetalae</taxon>
        <taxon>rosids</taxon>
        <taxon>malvids</taxon>
        <taxon>Sapindales</taxon>
        <taxon>Sapindaceae</taxon>
        <taxon>Hippocastanoideae</taxon>
        <taxon>Acereae</taxon>
        <taxon>Acer</taxon>
    </lineage>
</organism>
<dbReference type="PROSITE" id="PS50158">
    <property type="entry name" value="ZF_CCHC"/>
    <property type="match status" value="1"/>
</dbReference>
<dbReference type="EMBL" id="VAHF01000013">
    <property type="protein sequence ID" value="TXG48131.1"/>
    <property type="molecule type" value="Genomic_DNA"/>
</dbReference>
<dbReference type="PANTHER" id="PTHR46148:SF57">
    <property type="entry name" value="OS12G0499874 PROTEIN"/>
    <property type="match status" value="1"/>
</dbReference>
<dbReference type="InterPro" id="IPR041577">
    <property type="entry name" value="RT_RNaseH_2"/>
</dbReference>
<dbReference type="InterPro" id="IPR043502">
    <property type="entry name" value="DNA/RNA_pol_sf"/>
</dbReference>
<dbReference type="Gene3D" id="4.10.60.10">
    <property type="entry name" value="Zinc finger, CCHC-type"/>
    <property type="match status" value="1"/>
</dbReference>
<dbReference type="PANTHER" id="PTHR46148">
    <property type="entry name" value="CHROMO DOMAIN-CONTAINING PROTEIN"/>
    <property type="match status" value="1"/>
</dbReference>
<dbReference type="GO" id="GO:0003964">
    <property type="term" value="F:RNA-directed DNA polymerase activity"/>
    <property type="evidence" value="ECO:0007669"/>
    <property type="project" value="UniProtKB-KW"/>
</dbReference>
<dbReference type="GO" id="GO:0004519">
    <property type="term" value="F:endonuclease activity"/>
    <property type="evidence" value="ECO:0007669"/>
    <property type="project" value="UniProtKB-KW"/>
</dbReference>
<sequence>MDGSRRAVQRVSAKDARGGRTGKGVGRRACVGQQNEVANFQNFVQAMPIAIQGGNRTQLQVVEQFRRLHPPSFEGTMNPLDVEEWHRELEKESKFFRLSQGFVSLVEYERKFEQLSPFTPYLIDTKQRKINHFVRELKSDIRKHVHVLGLMTYADVLQKAHIIAKEDEIAINTKLKEKRQRDDDAETKELPLYETCGKKHGGICFIKVGACFKCGKPDHFFKNCPELKNDPGAQRKDQKTYGMVYALTRQEAEASLSVVLDLIILDMHDFNIIFGMDWLSAYRANVKCFEKEVVFNPSGEHYFSFVGISLGSLPWLIPSLQAHKYIRKGVVGYLASVMDTKKNGVELSDVLVVNEFPDVFPDDLSCIPPDREIEFIIDLVPVFTIPSGTSGYVIYSDDSLNGLGCVLMQNGRVVAYASRQLKPYELNYPTHDLELAAIVFAFKIWRHYLHGVRKSRKNNLRKIKEDVATGKRVGFNVSNDGVLRYKGRLCVPSSFDLKNEILYEAHKSPYSVHFEIISIQSVWLLMKLLNGSKCQSPIHWDEVGERKVLGPKIFQQTCEVIKKIRERMKVAPMKGVMRFGKKGKPSPRFVGLFEILEGIGDLAYRLALPPSLARIRSDLTYDEVPIQILDCKVQELRTKKISLVKVLWRNYAIEEATWDCENEIRAKYPHLFD</sequence>
<dbReference type="SMART" id="SM00343">
    <property type="entry name" value="ZnF_C2HC"/>
    <property type="match status" value="1"/>
</dbReference>
<keyword evidence="1" id="KW-0863">Zinc-finger</keyword>
<evidence type="ECO:0000256" key="1">
    <source>
        <dbReference type="PROSITE-ProRule" id="PRU00047"/>
    </source>
</evidence>
<keyword evidence="5" id="KW-1185">Reference proteome</keyword>
<feature type="region of interest" description="Disordered" evidence="2">
    <location>
        <begin position="1"/>
        <end position="27"/>
    </location>
</feature>
<accession>A0A5C7GTN3</accession>
<comment type="caution">
    <text evidence="4">The sequence shown here is derived from an EMBL/GenBank/DDBJ whole genome shotgun (WGS) entry which is preliminary data.</text>
</comment>
<feature type="domain" description="CCHC-type" evidence="3">
    <location>
        <begin position="211"/>
        <end position="226"/>
    </location>
</feature>